<dbReference type="AlphaFoldDB" id="A0A7M5UQM6"/>
<dbReference type="Pfam" id="PF06961">
    <property type="entry name" value="DUF1294"/>
    <property type="match status" value="1"/>
</dbReference>
<dbReference type="InterPro" id="IPR010718">
    <property type="entry name" value="DUF1294"/>
</dbReference>
<sequence>MAYGRFDDDGINCSLCACSCLILPMLLTISATLVVFVGGINNLYTMDIRIAIGIMLAVFNVLTFLLFACDKASAMSDGLRAAELVLLYMAWFGSPVGALMGICCCNHKTAKGGFILAFICVFLFNMLWVFLYFILTTENSLADAFNNKVNNSTI</sequence>
<keyword evidence="1" id="KW-1133">Transmembrane helix</keyword>
<organism evidence="2 3">
    <name type="scientific">Clytia hemisphaerica</name>
    <dbReference type="NCBI Taxonomy" id="252671"/>
    <lineage>
        <taxon>Eukaryota</taxon>
        <taxon>Metazoa</taxon>
        <taxon>Cnidaria</taxon>
        <taxon>Hydrozoa</taxon>
        <taxon>Hydroidolina</taxon>
        <taxon>Leptothecata</taxon>
        <taxon>Obeliida</taxon>
        <taxon>Clytiidae</taxon>
        <taxon>Clytia</taxon>
    </lineage>
</organism>
<reference evidence="2" key="1">
    <citation type="submission" date="2021-01" db="UniProtKB">
        <authorList>
            <consortium name="EnsemblMetazoa"/>
        </authorList>
    </citation>
    <scope>IDENTIFICATION</scope>
</reference>
<keyword evidence="1" id="KW-0812">Transmembrane</keyword>
<feature type="transmembrane region" description="Helical" evidence="1">
    <location>
        <begin position="48"/>
        <end position="69"/>
    </location>
</feature>
<accession>A0A7M5UQM6</accession>
<feature type="transmembrane region" description="Helical" evidence="1">
    <location>
        <begin position="114"/>
        <end position="135"/>
    </location>
</feature>
<keyword evidence="1" id="KW-0472">Membrane</keyword>
<keyword evidence="3" id="KW-1185">Reference proteome</keyword>
<name>A0A7M5UQM6_9CNID</name>
<evidence type="ECO:0000313" key="3">
    <source>
        <dbReference type="Proteomes" id="UP000594262"/>
    </source>
</evidence>
<feature type="transmembrane region" description="Helical" evidence="1">
    <location>
        <begin position="81"/>
        <end position="102"/>
    </location>
</feature>
<proteinExistence type="predicted"/>
<evidence type="ECO:0000313" key="2">
    <source>
        <dbReference type="EnsemblMetazoa" id="CLYHEMP002933.1"/>
    </source>
</evidence>
<protein>
    <submittedName>
        <fullName evidence="2">Uncharacterized protein</fullName>
    </submittedName>
</protein>
<dbReference type="EnsemblMetazoa" id="CLYHEMT002933.1">
    <property type="protein sequence ID" value="CLYHEMP002933.1"/>
    <property type="gene ID" value="CLYHEMG002933"/>
</dbReference>
<feature type="transmembrane region" description="Helical" evidence="1">
    <location>
        <begin position="12"/>
        <end position="36"/>
    </location>
</feature>
<evidence type="ECO:0000256" key="1">
    <source>
        <dbReference type="SAM" id="Phobius"/>
    </source>
</evidence>
<dbReference type="OrthoDB" id="10259680at2759"/>
<dbReference type="Proteomes" id="UP000594262">
    <property type="component" value="Unplaced"/>
</dbReference>